<evidence type="ECO:0000259" key="6">
    <source>
        <dbReference type="Pfam" id="PF01699"/>
    </source>
</evidence>
<dbReference type="RefSeq" id="WP_425346854.1">
    <property type="nucleotide sequence ID" value="NZ_JBGUBD010000013.1"/>
</dbReference>
<feature type="transmembrane region" description="Helical" evidence="5">
    <location>
        <begin position="245"/>
        <end position="268"/>
    </location>
</feature>
<feature type="transmembrane region" description="Helical" evidence="5">
    <location>
        <begin position="211"/>
        <end position="233"/>
    </location>
</feature>
<evidence type="ECO:0000256" key="2">
    <source>
        <dbReference type="ARBA" id="ARBA00022692"/>
    </source>
</evidence>
<reference evidence="7 8" key="1">
    <citation type="submission" date="2024-08" db="EMBL/GenBank/DDBJ databases">
        <title>Whole-genome sequencing of halo(alkali)philic microorganisms from hypersaline lakes.</title>
        <authorList>
            <person name="Sorokin D.Y."/>
            <person name="Merkel A.Y."/>
            <person name="Messina E."/>
            <person name="Yakimov M."/>
        </authorList>
    </citation>
    <scope>NUCLEOTIDE SEQUENCE [LARGE SCALE GENOMIC DNA]</scope>
    <source>
        <strain evidence="7 8">AB-hyl4</strain>
    </source>
</reference>
<dbReference type="Pfam" id="PF01699">
    <property type="entry name" value="Na_Ca_ex"/>
    <property type="match status" value="2"/>
</dbReference>
<proteinExistence type="predicted"/>
<evidence type="ECO:0000256" key="4">
    <source>
        <dbReference type="ARBA" id="ARBA00023136"/>
    </source>
</evidence>
<feature type="domain" description="Sodium/calcium exchanger membrane region" evidence="6">
    <location>
        <begin position="212"/>
        <end position="363"/>
    </location>
</feature>
<dbReference type="PANTHER" id="PTHR10846:SF8">
    <property type="entry name" value="INNER MEMBRANE PROTEIN YRBG"/>
    <property type="match status" value="1"/>
</dbReference>
<evidence type="ECO:0000256" key="3">
    <source>
        <dbReference type="ARBA" id="ARBA00022989"/>
    </source>
</evidence>
<dbReference type="Proteomes" id="UP001575105">
    <property type="component" value="Unassembled WGS sequence"/>
</dbReference>
<feature type="transmembrane region" description="Helical" evidence="5">
    <location>
        <begin position="50"/>
        <end position="77"/>
    </location>
</feature>
<comment type="subcellular location">
    <subcellularLocation>
        <location evidence="1">Membrane</location>
        <topology evidence="1">Multi-pass membrane protein</topology>
    </subcellularLocation>
</comment>
<dbReference type="PANTHER" id="PTHR10846">
    <property type="entry name" value="SODIUM/POTASSIUM/CALCIUM EXCHANGER"/>
    <property type="match status" value="1"/>
</dbReference>
<dbReference type="InterPro" id="IPR004481">
    <property type="entry name" value="K/Na/Ca-exchanger"/>
</dbReference>
<keyword evidence="3 5" id="KW-1133">Transmembrane helix</keyword>
<dbReference type="EMBL" id="JBGUBD010000013">
    <property type="protein sequence ID" value="MFA9479928.1"/>
    <property type="molecule type" value="Genomic_DNA"/>
</dbReference>
<dbReference type="Gene3D" id="1.20.1420.30">
    <property type="entry name" value="NCX, central ion-binding region"/>
    <property type="match status" value="2"/>
</dbReference>
<feature type="transmembrane region" description="Helical" evidence="5">
    <location>
        <begin position="89"/>
        <end position="109"/>
    </location>
</feature>
<feature type="transmembrane region" description="Helical" evidence="5">
    <location>
        <begin position="313"/>
        <end position="334"/>
    </location>
</feature>
<keyword evidence="4 5" id="KW-0472">Membrane</keyword>
<protein>
    <submittedName>
        <fullName evidence="7">Sodium:calcium antiporter</fullName>
    </submittedName>
</protein>
<organism evidence="7 8">
    <name type="scientific">Natronomicrosphaera hydrolytica</name>
    <dbReference type="NCBI Taxonomy" id="3242702"/>
    <lineage>
        <taxon>Bacteria</taxon>
        <taxon>Pseudomonadati</taxon>
        <taxon>Planctomycetota</taxon>
        <taxon>Phycisphaerae</taxon>
        <taxon>Phycisphaerales</taxon>
        <taxon>Phycisphaeraceae</taxon>
        <taxon>Natronomicrosphaera</taxon>
    </lineage>
</organism>
<evidence type="ECO:0000256" key="5">
    <source>
        <dbReference type="SAM" id="Phobius"/>
    </source>
</evidence>
<feature type="transmembrane region" description="Helical" evidence="5">
    <location>
        <begin position="346"/>
        <end position="365"/>
    </location>
</feature>
<gene>
    <name evidence="7" type="ORF">ACERK3_16715</name>
</gene>
<dbReference type="InterPro" id="IPR044880">
    <property type="entry name" value="NCX_ion-bd_dom_sf"/>
</dbReference>
<feature type="transmembrane region" description="Helical" evidence="5">
    <location>
        <begin position="280"/>
        <end position="301"/>
    </location>
</feature>
<evidence type="ECO:0000313" key="8">
    <source>
        <dbReference type="Proteomes" id="UP001575105"/>
    </source>
</evidence>
<evidence type="ECO:0000256" key="1">
    <source>
        <dbReference type="ARBA" id="ARBA00004141"/>
    </source>
</evidence>
<name>A0ABV4UA80_9BACT</name>
<accession>A0ABV4UA80</accession>
<comment type="caution">
    <text evidence="7">The sequence shown here is derived from an EMBL/GenBank/DDBJ whole genome shotgun (WGS) entry which is preliminary data.</text>
</comment>
<keyword evidence="2 5" id="KW-0812">Transmembrane</keyword>
<feature type="transmembrane region" description="Helical" evidence="5">
    <location>
        <begin position="121"/>
        <end position="140"/>
    </location>
</feature>
<sequence length="369" mass="38695">MLATLLPHDWFGERSTWLLIVVAVVAIAALIKGADWLVDSAATAAYRLGLSKIIIGATIVSLGTTSPEAAVSVMAAWAGNPGLALGNGVGSIIVDTGLIFGLGCLFATLPADRFVLNRQGWVQVGAAALLAAVCYTVFIMHGDTAAVGRAVGMVFAILLVAYMVISVRWSRRHPYGEPHLMADTPTQTDAEVLNFEGDALPIDTSVPMWSLICWGVAGLAVVVLASDVLVGSATELAERASVPQVVLAATLVAFGTSLPEMAVGLTSLRKGHAELLVGNIIGADILNVLFVIGFAALAAPLPLVDEPGMAGRYIFLWLHLPTMLLMLGFMRLCIIWAGPTGYFSRWMGVPLVVGYVAYVVIQLVATAGS</sequence>
<keyword evidence="8" id="KW-1185">Reference proteome</keyword>
<feature type="domain" description="Sodium/calcium exchanger membrane region" evidence="6">
    <location>
        <begin position="19"/>
        <end position="167"/>
    </location>
</feature>
<dbReference type="InterPro" id="IPR004837">
    <property type="entry name" value="NaCa_Exmemb"/>
</dbReference>
<feature type="transmembrane region" description="Helical" evidence="5">
    <location>
        <begin position="16"/>
        <end position="38"/>
    </location>
</feature>
<feature type="transmembrane region" description="Helical" evidence="5">
    <location>
        <begin position="146"/>
        <end position="165"/>
    </location>
</feature>
<evidence type="ECO:0000313" key="7">
    <source>
        <dbReference type="EMBL" id="MFA9479928.1"/>
    </source>
</evidence>